<sequence length="125" mass="13744">MLALVPPDTYFQQAVTSTACDGAPRQPVHPPDNPRAWMVGVQLSFIILGLDIPFPFITIFYLLVATAIALTSNQEHCISRRLIFTHHVVFLACLLSLLTVLPPGEFPEHVCLWSTAASTLSSRNS</sequence>
<dbReference type="Proteomes" id="UP001153269">
    <property type="component" value="Unassembled WGS sequence"/>
</dbReference>
<feature type="transmembrane region" description="Helical" evidence="1">
    <location>
        <begin position="82"/>
        <end position="101"/>
    </location>
</feature>
<organism evidence="2 3">
    <name type="scientific">Pleuronectes platessa</name>
    <name type="common">European plaice</name>
    <dbReference type="NCBI Taxonomy" id="8262"/>
    <lineage>
        <taxon>Eukaryota</taxon>
        <taxon>Metazoa</taxon>
        <taxon>Chordata</taxon>
        <taxon>Craniata</taxon>
        <taxon>Vertebrata</taxon>
        <taxon>Euteleostomi</taxon>
        <taxon>Actinopterygii</taxon>
        <taxon>Neopterygii</taxon>
        <taxon>Teleostei</taxon>
        <taxon>Neoteleostei</taxon>
        <taxon>Acanthomorphata</taxon>
        <taxon>Carangaria</taxon>
        <taxon>Pleuronectiformes</taxon>
        <taxon>Pleuronectoidei</taxon>
        <taxon>Pleuronectidae</taxon>
        <taxon>Pleuronectes</taxon>
    </lineage>
</organism>
<evidence type="ECO:0000313" key="2">
    <source>
        <dbReference type="EMBL" id="CAB1425958.1"/>
    </source>
</evidence>
<keyword evidence="3" id="KW-1185">Reference proteome</keyword>
<keyword evidence="1" id="KW-1133">Transmembrane helix</keyword>
<keyword evidence="1" id="KW-0472">Membrane</keyword>
<comment type="caution">
    <text evidence="2">The sequence shown here is derived from an EMBL/GenBank/DDBJ whole genome shotgun (WGS) entry which is preliminary data.</text>
</comment>
<protein>
    <submittedName>
        <fullName evidence="2">Uncharacterized protein</fullName>
    </submittedName>
</protein>
<evidence type="ECO:0000256" key="1">
    <source>
        <dbReference type="SAM" id="Phobius"/>
    </source>
</evidence>
<dbReference type="EMBL" id="CADEAL010000847">
    <property type="protein sequence ID" value="CAB1425958.1"/>
    <property type="molecule type" value="Genomic_DNA"/>
</dbReference>
<accession>A0A9N7YHL0</accession>
<proteinExistence type="predicted"/>
<dbReference type="AlphaFoldDB" id="A0A9N7YHL0"/>
<keyword evidence="1" id="KW-0812">Transmembrane</keyword>
<gene>
    <name evidence="2" type="ORF">PLEPLA_LOCUS13892</name>
</gene>
<reference evidence="2" key="1">
    <citation type="submission" date="2020-03" db="EMBL/GenBank/DDBJ databases">
        <authorList>
            <person name="Weist P."/>
        </authorList>
    </citation>
    <scope>NUCLEOTIDE SEQUENCE</scope>
</reference>
<name>A0A9N7YHL0_PLEPL</name>
<evidence type="ECO:0000313" key="3">
    <source>
        <dbReference type="Proteomes" id="UP001153269"/>
    </source>
</evidence>
<feature type="transmembrane region" description="Helical" evidence="1">
    <location>
        <begin position="43"/>
        <end position="70"/>
    </location>
</feature>